<protein>
    <submittedName>
        <fullName evidence="1">Uncharacterized protein</fullName>
    </submittedName>
</protein>
<name>A0A5B7K119_PORTR</name>
<accession>A0A5B7K119</accession>
<sequence>MFGKGWMVSPSPWWRWQDF</sequence>
<dbReference type="EMBL" id="VSRR010130068">
    <property type="protein sequence ID" value="MPD02133.1"/>
    <property type="molecule type" value="Genomic_DNA"/>
</dbReference>
<comment type="caution">
    <text evidence="1">The sequence shown here is derived from an EMBL/GenBank/DDBJ whole genome shotgun (WGS) entry which is preliminary data.</text>
</comment>
<proteinExistence type="predicted"/>
<evidence type="ECO:0000313" key="1">
    <source>
        <dbReference type="EMBL" id="MPD02133.1"/>
    </source>
</evidence>
<reference evidence="1 2" key="1">
    <citation type="submission" date="2019-05" db="EMBL/GenBank/DDBJ databases">
        <title>Another draft genome of Portunus trituberculatus and its Hox gene families provides insights of decapod evolution.</title>
        <authorList>
            <person name="Jeong J.-H."/>
            <person name="Song I."/>
            <person name="Kim S."/>
            <person name="Choi T."/>
            <person name="Kim D."/>
            <person name="Ryu S."/>
            <person name="Kim W."/>
        </authorList>
    </citation>
    <scope>NUCLEOTIDE SEQUENCE [LARGE SCALE GENOMIC DNA]</scope>
    <source>
        <tissue evidence="1">Muscle</tissue>
    </source>
</reference>
<keyword evidence="2" id="KW-1185">Reference proteome</keyword>
<dbReference type="AlphaFoldDB" id="A0A5B7K119"/>
<evidence type="ECO:0000313" key="2">
    <source>
        <dbReference type="Proteomes" id="UP000324222"/>
    </source>
</evidence>
<organism evidence="1 2">
    <name type="scientific">Portunus trituberculatus</name>
    <name type="common">Swimming crab</name>
    <name type="synonym">Neptunus trituberculatus</name>
    <dbReference type="NCBI Taxonomy" id="210409"/>
    <lineage>
        <taxon>Eukaryota</taxon>
        <taxon>Metazoa</taxon>
        <taxon>Ecdysozoa</taxon>
        <taxon>Arthropoda</taxon>
        <taxon>Crustacea</taxon>
        <taxon>Multicrustacea</taxon>
        <taxon>Malacostraca</taxon>
        <taxon>Eumalacostraca</taxon>
        <taxon>Eucarida</taxon>
        <taxon>Decapoda</taxon>
        <taxon>Pleocyemata</taxon>
        <taxon>Brachyura</taxon>
        <taxon>Eubrachyura</taxon>
        <taxon>Portunoidea</taxon>
        <taxon>Portunidae</taxon>
        <taxon>Portuninae</taxon>
        <taxon>Portunus</taxon>
    </lineage>
</organism>
<gene>
    <name evidence="1" type="ORF">E2C01_097692</name>
</gene>
<dbReference type="Proteomes" id="UP000324222">
    <property type="component" value="Unassembled WGS sequence"/>
</dbReference>